<organism evidence="2 3">
    <name type="scientific">Eubacterium limosum</name>
    <dbReference type="NCBI Taxonomy" id="1736"/>
    <lineage>
        <taxon>Bacteria</taxon>
        <taxon>Bacillati</taxon>
        <taxon>Bacillota</taxon>
        <taxon>Clostridia</taxon>
        <taxon>Eubacteriales</taxon>
        <taxon>Eubacteriaceae</taxon>
        <taxon>Eubacterium</taxon>
    </lineage>
</organism>
<feature type="coiled-coil region" evidence="1">
    <location>
        <begin position="6"/>
        <end position="86"/>
    </location>
</feature>
<evidence type="ECO:0000313" key="3">
    <source>
        <dbReference type="Proteomes" id="UP000192391"/>
    </source>
</evidence>
<dbReference type="KEGG" id="elim:B2M23_16285"/>
<protein>
    <submittedName>
        <fullName evidence="2">Uncharacterized protein</fullName>
    </submittedName>
</protein>
<proteinExistence type="predicted"/>
<evidence type="ECO:0000256" key="1">
    <source>
        <dbReference type="SAM" id="Coils"/>
    </source>
</evidence>
<dbReference type="EMBL" id="CP019962">
    <property type="protein sequence ID" value="ARD66992.1"/>
    <property type="molecule type" value="Genomic_DNA"/>
</dbReference>
<sequence>MKYKNMALKEAQLNEKEAYLKQWEAELNKREEGLNYRHNELQKTADFLSVRIEKFNEQLGKAQKSYMAKRQQLSAWESKLKIIERNIGIPDYETNNVHGYIPTER</sequence>
<gene>
    <name evidence="2" type="ORF">B2M23_16285</name>
</gene>
<dbReference type="Proteomes" id="UP000192391">
    <property type="component" value="Chromosome"/>
</dbReference>
<reference evidence="3" key="1">
    <citation type="journal article" date="2017" name="Sci. Rep.">
        <title>Determination of the Genome and Primary Transcriptome of Syngas Fermenting Eubacterium limosum ATCC 8486.</title>
        <authorList>
            <person name="Song Y."/>
            <person name="Shin J."/>
            <person name="Jeong Y."/>
            <person name="Jin S."/>
            <person name="Lee J.K."/>
            <person name="Kim D.R."/>
            <person name="Kim S.C."/>
            <person name="Cho S."/>
            <person name="Cho B.K."/>
        </authorList>
    </citation>
    <scope>NUCLEOTIDE SEQUENCE [LARGE SCALE GENOMIC DNA]</scope>
    <source>
        <strain evidence="3">ATCC 8486</strain>
    </source>
</reference>
<keyword evidence="1" id="KW-0175">Coiled coil</keyword>
<dbReference type="RefSeq" id="WP_038352303.1">
    <property type="nucleotide sequence ID" value="NZ_CP019962.1"/>
</dbReference>
<accession>A0AAC9QWD4</accession>
<dbReference type="AlphaFoldDB" id="A0AAC9QWD4"/>
<name>A0AAC9QWD4_EUBLI</name>
<evidence type="ECO:0000313" key="2">
    <source>
        <dbReference type="EMBL" id="ARD66992.1"/>
    </source>
</evidence>